<dbReference type="InterPro" id="IPR001986">
    <property type="entry name" value="Enolpyruvate_Tfrase_dom"/>
</dbReference>
<dbReference type="InterPro" id="IPR013792">
    <property type="entry name" value="RNA3'P_cycl/enolpyr_Trfase_a/b"/>
</dbReference>
<dbReference type="GO" id="GO:0005737">
    <property type="term" value="C:cytoplasm"/>
    <property type="evidence" value="ECO:0007669"/>
    <property type="project" value="UniProtKB-SubCell"/>
</dbReference>
<accession>T1B897</accession>
<dbReference type="Pfam" id="PF00275">
    <property type="entry name" value="EPSP_synthase"/>
    <property type="match status" value="1"/>
</dbReference>
<dbReference type="EC" id="2.5.1.7" evidence="11"/>
<evidence type="ECO:0000256" key="10">
    <source>
        <dbReference type="ARBA" id="ARBA00038367"/>
    </source>
</evidence>
<keyword evidence="4" id="KW-0132">Cell division</keyword>
<keyword evidence="8" id="KW-0131">Cell cycle</keyword>
<keyword evidence="3" id="KW-0963">Cytoplasm</keyword>
<comment type="subcellular location">
    <subcellularLocation>
        <location evidence="1">Cytoplasm</location>
    </subcellularLocation>
</comment>
<evidence type="ECO:0000256" key="9">
    <source>
        <dbReference type="ARBA" id="ARBA00023316"/>
    </source>
</evidence>
<evidence type="ECO:0000256" key="6">
    <source>
        <dbReference type="ARBA" id="ARBA00022960"/>
    </source>
</evidence>
<protein>
    <recommendedName>
        <fullName evidence="12">UDP-N-acetylglucosamine 1-carboxyvinyltransferase</fullName>
        <ecNumber evidence="11">2.5.1.7</ecNumber>
    </recommendedName>
    <alternativeName>
        <fullName evidence="13">Enoylpyruvate transferase</fullName>
    </alternativeName>
    <alternativeName>
        <fullName evidence="14">UDP-N-acetylglucosamine enolpyruvyl transferase</fullName>
    </alternativeName>
</protein>
<evidence type="ECO:0000256" key="4">
    <source>
        <dbReference type="ARBA" id="ARBA00022618"/>
    </source>
</evidence>
<dbReference type="GO" id="GO:0008360">
    <property type="term" value="P:regulation of cell shape"/>
    <property type="evidence" value="ECO:0007669"/>
    <property type="project" value="UniProtKB-KW"/>
</dbReference>
<dbReference type="EMBL" id="AUZX01009836">
    <property type="protein sequence ID" value="EQD50440.1"/>
    <property type="molecule type" value="Genomic_DNA"/>
</dbReference>
<evidence type="ECO:0000256" key="3">
    <source>
        <dbReference type="ARBA" id="ARBA00022490"/>
    </source>
</evidence>
<evidence type="ECO:0000256" key="2">
    <source>
        <dbReference type="ARBA" id="ARBA00004752"/>
    </source>
</evidence>
<dbReference type="Gene3D" id="3.65.10.10">
    <property type="entry name" value="Enolpyruvate transferase domain"/>
    <property type="match status" value="2"/>
</dbReference>
<proteinExistence type="inferred from homology"/>
<sequence length="212" mass="22450">MALYRIDGGNRLIGSVQITGSKNSALPIVTAAALAANGESVIDNIPRYTDIIDLIHILRALGAKAEFIGEKTLHVDARELNNHVAPYELARRLRGSTYIVGLLLARLGKADVAVPGGCEIGARPVDFHIKGFEALGARAWVEHGSIQAETPKLAGARFYVDRKSHGTTCNLMIAASLADGTTVLENAAQEPEIVDLANFLNAMGGRVRGAGT</sequence>
<dbReference type="InterPro" id="IPR050068">
    <property type="entry name" value="MurA_subfamily"/>
</dbReference>
<keyword evidence="9" id="KW-0961">Cell wall biogenesis/degradation</keyword>
<keyword evidence="5 17" id="KW-0808">Transferase</keyword>
<evidence type="ECO:0000256" key="7">
    <source>
        <dbReference type="ARBA" id="ARBA00022984"/>
    </source>
</evidence>
<dbReference type="GO" id="GO:0009252">
    <property type="term" value="P:peptidoglycan biosynthetic process"/>
    <property type="evidence" value="ECO:0007669"/>
    <property type="project" value="UniProtKB-KW"/>
</dbReference>
<feature type="domain" description="Enolpyruvate transferase" evidence="16">
    <location>
        <begin position="7"/>
        <end position="211"/>
    </location>
</feature>
<evidence type="ECO:0000259" key="16">
    <source>
        <dbReference type="Pfam" id="PF00275"/>
    </source>
</evidence>
<evidence type="ECO:0000256" key="14">
    <source>
        <dbReference type="ARBA" id="ARBA00042842"/>
    </source>
</evidence>
<evidence type="ECO:0000256" key="1">
    <source>
        <dbReference type="ARBA" id="ARBA00004496"/>
    </source>
</evidence>
<evidence type="ECO:0000313" key="17">
    <source>
        <dbReference type="EMBL" id="EQD50440.1"/>
    </source>
</evidence>
<keyword evidence="6" id="KW-0133">Cell shape</keyword>
<organism evidence="17">
    <name type="scientific">mine drainage metagenome</name>
    <dbReference type="NCBI Taxonomy" id="410659"/>
    <lineage>
        <taxon>unclassified sequences</taxon>
        <taxon>metagenomes</taxon>
        <taxon>ecological metagenomes</taxon>
    </lineage>
</organism>
<keyword evidence="7" id="KW-0573">Peptidoglycan synthesis</keyword>
<reference evidence="17" key="1">
    <citation type="submission" date="2013-08" db="EMBL/GenBank/DDBJ databases">
        <authorList>
            <person name="Mendez C."/>
            <person name="Richter M."/>
            <person name="Ferrer M."/>
            <person name="Sanchez J."/>
        </authorList>
    </citation>
    <scope>NUCLEOTIDE SEQUENCE</scope>
</reference>
<evidence type="ECO:0000256" key="11">
    <source>
        <dbReference type="ARBA" id="ARBA00039108"/>
    </source>
</evidence>
<dbReference type="GO" id="GO:0051301">
    <property type="term" value="P:cell division"/>
    <property type="evidence" value="ECO:0007669"/>
    <property type="project" value="UniProtKB-KW"/>
</dbReference>
<name>T1B897_9ZZZZ</name>
<feature type="non-terminal residue" evidence="17">
    <location>
        <position position="212"/>
    </location>
</feature>
<evidence type="ECO:0000256" key="15">
    <source>
        <dbReference type="ARBA" id="ARBA00047527"/>
    </source>
</evidence>
<gene>
    <name evidence="17" type="ORF">B1A_13447</name>
</gene>
<evidence type="ECO:0000256" key="5">
    <source>
        <dbReference type="ARBA" id="ARBA00022679"/>
    </source>
</evidence>
<dbReference type="GO" id="GO:0008760">
    <property type="term" value="F:UDP-N-acetylglucosamine 1-carboxyvinyltransferase activity"/>
    <property type="evidence" value="ECO:0007669"/>
    <property type="project" value="UniProtKB-EC"/>
</dbReference>
<dbReference type="InterPro" id="IPR036968">
    <property type="entry name" value="Enolpyruvate_Tfrase_sf"/>
</dbReference>
<comment type="similarity">
    <text evidence="10">Belongs to the EPSP synthase family. MurA subfamily.</text>
</comment>
<comment type="caution">
    <text evidence="17">The sequence shown here is derived from an EMBL/GenBank/DDBJ whole genome shotgun (WGS) entry which is preliminary data.</text>
</comment>
<evidence type="ECO:0000256" key="12">
    <source>
        <dbReference type="ARBA" id="ARBA00039754"/>
    </source>
</evidence>
<dbReference type="PANTHER" id="PTHR43783:SF1">
    <property type="entry name" value="UDP-N-ACETYLGLUCOSAMINE 1-CARBOXYVINYLTRANSFERASE"/>
    <property type="match status" value="1"/>
</dbReference>
<evidence type="ECO:0000256" key="13">
    <source>
        <dbReference type="ARBA" id="ARBA00042443"/>
    </source>
</evidence>
<comment type="catalytic activity">
    <reaction evidence="15">
        <text>phosphoenolpyruvate + UDP-N-acetyl-alpha-D-glucosamine = UDP-N-acetyl-3-O-(1-carboxyvinyl)-alpha-D-glucosamine + phosphate</text>
        <dbReference type="Rhea" id="RHEA:18681"/>
        <dbReference type="ChEBI" id="CHEBI:43474"/>
        <dbReference type="ChEBI" id="CHEBI:57705"/>
        <dbReference type="ChEBI" id="CHEBI:58702"/>
        <dbReference type="ChEBI" id="CHEBI:68483"/>
        <dbReference type="EC" id="2.5.1.7"/>
    </reaction>
</comment>
<evidence type="ECO:0000256" key="8">
    <source>
        <dbReference type="ARBA" id="ARBA00023306"/>
    </source>
</evidence>
<dbReference type="PANTHER" id="PTHR43783">
    <property type="entry name" value="UDP-N-ACETYLGLUCOSAMINE 1-CARBOXYVINYLTRANSFERASE"/>
    <property type="match status" value="1"/>
</dbReference>
<dbReference type="SUPFAM" id="SSF55205">
    <property type="entry name" value="EPT/RTPC-like"/>
    <property type="match status" value="1"/>
</dbReference>
<reference evidence="17" key="2">
    <citation type="journal article" date="2014" name="ISME J.">
        <title>Microbial stratification in low pH oxic and suboxic macroscopic growths along an acid mine drainage.</title>
        <authorList>
            <person name="Mendez-Garcia C."/>
            <person name="Mesa V."/>
            <person name="Sprenger R.R."/>
            <person name="Richter M."/>
            <person name="Diez M.S."/>
            <person name="Solano J."/>
            <person name="Bargiela R."/>
            <person name="Golyshina O.V."/>
            <person name="Manteca A."/>
            <person name="Ramos J.L."/>
            <person name="Gallego J.R."/>
            <person name="Llorente I."/>
            <person name="Martins Dos Santos V.A."/>
            <person name="Jensen O.N."/>
            <person name="Pelaez A.I."/>
            <person name="Sanchez J."/>
            <person name="Ferrer M."/>
        </authorList>
    </citation>
    <scope>NUCLEOTIDE SEQUENCE</scope>
</reference>
<dbReference type="GO" id="GO:0071555">
    <property type="term" value="P:cell wall organization"/>
    <property type="evidence" value="ECO:0007669"/>
    <property type="project" value="UniProtKB-KW"/>
</dbReference>
<comment type="pathway">
    <text evidence="2">Cell wall biogenesis; peptidoglycan biosynthesis.</text>
</comment>
<dbReference type="AlphaFoldDB" id="T1B897"/>